<feature type="non-terminal residue" evidence="2">
    <location>
        <position position="1"/>
    </location>
</feature>
<name>A0A382E018_9ZZZZ</name>
<dbReference type="Gene3D" id="3.30.70.1450">
    <property type="entry name" value="Regulator of K+ conductance, C-terminal domain"/>
    <property type="match status" value="1"/>
</dbReference>
<dbReference type="PROSITE" id="PS51202">
    <property type="entry name" value="RCK_C"/>
    <property type="match status" value="1"/>
</dbReference>
<dbReference type="SUPFAM" id="SSF116726">
    <property type="entry name" value="TrkA C-terminal domain-like"/>
    <property type="match status" value="1"/>
</dbReference>
<gene>
    <name evidence="2" type="ORF">METZ01_LOCUS196566</name>
</gene>
<dbReference type="InterPro" id="IPR006037">
    <property type="entry name" value="RCK_C"/>
</dbReference>
<feature type="domain" description="RCK C-terminal" evidence="1">
    <location>
        <begin position="12"/>
        <end position="99"/>
    </location>
</feature>
<sequence>SILKSIHMNVPGTYQVIPPIPAIISISGEVNTEHSFAGKSVKDVENRLGARVVMVERLDESDSTSVLNPHTVDSIEVGDRIYLFLARDDLKKVEKALEN</sequence>
<accession>A0A382E018</accession>
<dbReference type="Pfam" id="PF02080">
    <property type="entry name" value="TrkA_C"/>
    <property type="match status" value="1"/>
</dbReference>
<dbReference type="InterPro" id="IPR036721">
    <property type="entry name" value="RCK_C_sf"/>
</dbReference>
<dbReference type="GO" id="GO:0008324">
    <property type="term" value="F:monoatomic cation transmembrane transporter activity"/>
    <property type="evidence" value="ECO:0007669"/>
    <property type="project" value="InterPro"/>
</dbReference>
<dbReference type="AlphaFoldDB" id="A0A382E018"/>
<organism evidence="2">
    <name type="scientific">marine metagenome</name>
    <dbReference type="NCBI Taxonomy" id="408172"/>
    <lineage>
        <taxon>unclassified sequences</taxon>
        <taxon>metagenomes</taxon>
        <taxon>ecological metagenomes</taxon>
    </lineage>
</organism>
<reference evidence="2" key="1">
    <citation type="submission" date="2018-05" db="EMBL/GenBank/DDBJ databases">
        <authorList>
            <person name="Lanie J.A."/>
            <person name="Ng W.-L."/>
            <person name="Kazmierczak K.M."/>
            <person name="Andrzejewski T.M."/>
            <person name="Davidsen T.M."/>
            <person name="Wayne K.J."/>
            <person name="Tettelin H."/>
            <person name="Glass J.I."/>
            <person name="Rusch D."/>
            <person name="Podicherti R."/>
            <person name="Tsui H.-C.T."/>
            <person name="Winkler M.E."/>
        </authorList>
    </citation>
    <scope>NUCLEOTIDE SEQUENCE</scope>
</reference>
<dbReference type="GO" id="GO:0006813">
    <property type="term" value="P:potassium ion transport"/>
    <property type="evidence" value="ECO:0007669"/>
    <property type="project" value="InterPro"/>
</dbReference>
<proteinExistence type="predicted"/>
<evidence type="ECO:0000259" key="1">
    <source>
        <dbReference type="PROSITE" id="PS51202"/>
    </source>
</evidence>
<evidence type="ECO:0000313" key="2">
    <source>
        <dbReference type="EMBL" id="SVB43712.1"/>
    </source>
</evidence>
<dbReference type="EMBL" id="UINC01041861">
    <property type="protein sequence ID" value="SVB43712.1"/>
    <property type="molecule type" value="Genomic_DNA"/>
</dbReference>
<protein>
    <recommendedName>
        <fullName evidence="1">RCK C-terminal domain-containing protein</fullName>
    </recommendedName>
</protein>